<feature type="binding site" evidence="14">
    <location>
        <begin position="216"/>
        <end position="223"/>
    </location>
    <ligand>
        <name>ATP</name>
        <dbReference type="ChEBI" id="CHEBI:30616"/>
    </ligand>
</feature>
<keyword evidence="8 14" id="KW-0862">Zinc</keyword>
<dbReference type="NCBIfam" id="TIGR01241">
    <property type="entry name" value="FtsH_fam"/>
    <property type="match status" value="1"/>
</dbReference>
<name>A0A1Y5N4E0_9BACT</name>
<dbReference type="GO" id="GO:0004222">
    <property type="term" value="F:metalloendopeptidase activity"/>
    <property type="evidence" value="ECO:0007669"/>
    <property type="project" value="InterPro"/>
</dbReference>
<evidence type="ECO:0000313" key="17">
    <source>
        <dbReference type="EMBL" id="OUT12845.1"/>
    </source>
</evidence>
<feature type="domain" description="AAA+ ATPase" evidence="16">
    <location>
        <begin position="208"/>
        <end position="348"/>
    </location>
</feature>
<reference evidence="17 18" key="1">
    <citation type="submission" date="2017-04" db="EMBL/GenBank/DDBJ databases">
        <title>Complete genome of Campylobacter concisus ATCC 33237T and draft genomes for an additional eight well characterized C. concisus strains.</title>
        <authorList>
            <person name="Cornelius A.J."/>
            <person name="Miller W.G."/>
            <person name="Lastovica A.J."/>
            <person name="On S.L."/>
            <person name="French N.P."/>
            <person name="Vandenberg O."/>
            <person name="Biggs P.J."/>
        </authorList>
    </citation>
    <scope>NUCLEOTIDE SEQUENCE [LARGE SCALE GENOMIC DNA]</scope>
    <source>
        <strain evidence="17 18">Lasto28.99</strain>
    </source>
</reference>
<keyword evidence="3 14" id="KW-0645">Protease</keyword>
<dbReference type="InterPro" id="IPR003960">
    <property type="entry name" value="ATPase_AAA_CS"/>
</dbReference>
<evidence type="ECO:0000256" key="10">
    <source>
        <dbReference type="ARBA" id="ARBA00022989"/>
    </source>
</evidence>
<evidence type="ECO:0000256" key="8">
    <source>
        <dbReference type="ARBA" id="ARBA00022833"/>
    </source>
</evidence>
<organism evidence="17 18">
    <name type="scientific">Campylobacter concisus</name>
    <dbReference type="NCBI Taxonomy" id="199"/>
    <lineage>
        <taxon>Bacteria</taxon>
        <taxon>Pseudomonadati</taxon>
        <taxon>Campylobacterota</taxon>
        <taxon>Epsilonproteobacteria</taxon>
        <taxon>Campylobacterales</taxon>
        <taxon>Campylobacteraceae</taxon>
        <taxon>Campylobacter</taxon>
    </lineage>
</organism>
<comment type="subunit">
    <text evidence="14">Homohexamer.</text>
</comment>
<dbReference type="InterPro" id="IPR005936">
    <property type="entry name" value="FtsH"/>
</dbReference>
<evidence type="ECO:0000259" key="16">
    <source>
        <dbReference type="SMART" id="SM00382"/>
    </source>
</evidence>
<dbReference type="EMBL" id="NDYO01000001">
    <property type="protein sequence ID" value="OUT12845.1"/>
    <property type="molecule type" value="Genomic_DNA"/>
</dbReference>
<dbReference type="InterPro" id="IPR041569">
    <property type="entry name" value="AAA_lid_3"/>
</dbReference>
<dbReference type="Pfam" id="PF06480">
    <property type="entry name" value="FtsH_ext"/>
    <property type="match status" value="1"/>
</dbReference>
<comment type="cofactor">
    <cofactor evidence="14">
        <name>Zn(2+)</name>
        <dbReference type="ChEBI" id="CHEBI:29105"/>
    </cofactor>
    <text evidence="14">Binds 1 zinc ion per subunit.</text>
</comment>
<keyword evidence="14" id="KW-1003">Cell membrane</keyword>
<evidence type="ECO:0000256" key="9">
    <source>
        <dbReference type="ARBA" id="ARBA00022840"/>
    </source>
</evidence>
<evidence type="ECO:0000256" key="11">
    <source>
        <dbReference type="ARBA" id="ARBA00023049"/>
    </source>
</evidence>
<evidence type="ECO:0000256" key="4">
    <source>
        <dbReference type="ARBA" id="ARBA00022692"/>
    </source>
</evidence>
<dbReference type="Gene3D" id="1.10.8.60">
    <property type="match status" value="1"/>
</dbReference>
<keyword evidence="4 14" id="KW-0812">Transmembrane</keyword>
<dbReference type="FunFam" id="1.10.8.60:FF:000001">
    <property type="entry name" value="ATP-dependent zinc metalloprotease FtsH"/>
    <property type="match status" value="1"/>
</dbReference>
<dbReference type="PANTHER" id="PTHR43655:SF2">
    <property type="entry name" value="AFG3 LIKE MATRIX AAA PEPTIDASE SUBUNIT 2, ISOFORM A"/>
    <property type="match status" value="1"/>
</dbReference>
<dbReference type="HAMAP" id="MF_01458">
    <property type="entry name" value="FtsH"/>
    <property type="match status" value="1"/>
</dbReference>
<comment type="caution">
    <text evidence="17">The sequence shown here is derived from an EMBL/GenBank/DDBJ whole genome shotgun (WGS) entry which is preliminary data.</text>
</comment>
<proteinExistence type="inferred from homology"/>
<dbReference type="FunFam" id="3.40.50.300:FF:000001">
    <property type="entry name" value="ATP-dependent zinc metalloprotease FtsH"/>
    <property type="match status" value="1"/>
</dbReference>
<comment type="similarity">
    <text evidence="2 14">In the C-terminal section; belongs to the peptidase M41 family.</text>
</comment>
<dbReference type="GO" id="GO:0016887">
    <property type="term" value="F:ATP hydrolysis activity"/>
    <property type="evidence" value="ECO:0007669"/>
    <property type="project" value="UniProtKB-UniRule"/>
</dbReference>
<dbReference type="GO" id="GO:0051301">
    <property type="term" value="P:cell division"/>
    <property type="evidence" value="ECO:0007669"/>
    <property type="project" value="UniProtKB-KW"/>
</dbReference>
<feature type="transmembrane region" description="Helical" evidence="14">
    <location>
        <begin position="21"/>
        <end position="39"/>
    </location>
</feature>
<dbReference type="SUPFAM" id="SSF52540">
    <property type="entry name" value="P-loop containing nucleoside triphosphate hydrolases"/>
    <property type="match status" value="1"/>
</dbReference>
<dbReference type="Proteomes" id="UP000195967">
    <property type="component" value="Unassembled WGS sequence"/>
</dbReference>
<feature type="active site" evidence="14">
    <location>
        <position position="440"/>
    </location>
</feature>
<feature type="binding site" evidence="14">
    <location>
        <position position="439"/>
    </location>
    <ligand>
        <name>Zn(2+)</name>
        <dbReference type="ChEBI" id="CHEBI:29105"/>
        <note>catalytic</note>
    </ligand>
</feature>
<keyword evidence="7 14" id="KW-0378">Hydrolase</keyword>
<comment type="similarity">
    <text evidence="15">Belongs to the AAA ATPase family.</text>
</comment>
<dbReference type="GO" id="GO:0005524">
    <property type="term" value="F:ATP binding"/>
    <property type="evidence" value="ECO:0007669"/>
    <property type="project" value="UniProtKB-UniRule"/>
</dbReference>
<feature type="transmembrane region" description="Helical" evidence="14">
    <location>
        <begin position="127"/>
        <end position="144"/>
    </location>
</feature>
<evidence type="ECO:0000256" key="15">
    <source>
        <dbReference type="RuleBase" id="RU003651"/>
    </source>
</evidence>
<keyword evidence="12 14" id="KW-0472">Membrane</keyword>
<dbReference type="PROSITE" id="PS00674">
    <property type="entry name" value="AAA"/>
    <property type="match status" value="1"/>
</dbReference>
<accession>A0A1Y5N4E0</accession>
<sequence length="641" mass="70768">MNNQNNNQNNGNNNGFFNKNPIFIFAIFAIVIVLAFRSFSGDGLGGSFGLNSNAQSKMVAYSEFKDMLKNKQLNEVAISETTIKGIGSDKTIYLAKRINDPTLIGILEQNGITYSVYSENNWFGDLIFSWIIPVFIFFAIWMFIASRMQKNIGGGILGIGSAKKLINSEKPKVKFDDVAGVEEAKEEVQEIVDYLKSPDKYLRLGAKIPKGILLVGPPGTGKTLLARAVAGEASVPFFSMSASSFIEMFVGVGASRVRDLFENAKKEAPAIVFIDEIDAIGKSRNSGPMGGNDEREQTLNQLLSEMDGFDADKSPVIVIAATNRPEVLDAALLRPGRFDRQVLVDKPDFKGRCDILKVHMKDVKIGKDVNIEDIARLTTGLAGADLENIINEAALLAGRKSKTFVEQADLVEAVERSIAGLEKKSRRVNPKEKRIVTYHECGHALIAELTKGAKRVTKVSVVPRGLAALGYTLNTPEENKFMMQKHELIAEVDVLLAGRAAEEVFIKEISTGASNDLERATDIIKAMVSMYGMSDVAGLMVLEKQRATFLNGGQSIKDYSDKMAEKVDEFVKTLLHERYTAVLGLLEIYKGAIENMVSALYEEETIEGKRVREIIKNYEIENSLESRLVDTEEDEKSKKEE</sequence>
<dbReference type="AlphaFoldDB" id="A0A1Y5N4E0"/>
<dbReference type="FunFam" id="1.20.58.760:FF:000001">
    <property type="entry name" value="ATP-dependent zinc metalloprotease FtsH"/>
    <property type="match status" value="1"/>
</dbReference>
<keyword evidence="10 14" id="KW-1133">Transmembrane helix</keyword>
<evidence type="ECO:0000256" key="12">
    <source>
        <dbReference type="ARBA" id="ARBA00023136"/>
    </source>
</evidence>
<dbReference type="InterPro" id="IPR050928">
    <property type="entry name" value="ATP-dep_Zn_Metalloprotease"/>
</dbReference>
<feature type="binding site" evidence="14">
    <location>
        <position position="443"/>
    </location>
    <ligand>
        <name>Zn(2+)</name>
        <dbReference type="ChEBI" id="CHEBI:29105"/>
        <note>catalytic</note>
    </ligand>
</feature>
<keyword evidence="17" id="KW-0132">Cell division</keyword>
<protein>
    <recommendedName>
        <fullName evidence="14">ATP-dependent zinc metalloprotease FtsH</fullName>
        <ecNumber evidence="14">3.4.24.-</ecNumber>
    </recommendedName>
</protein>
<dbReference type="CDD" id="cd19501">
    <property type="entry name" value="RecA-like_FtsH"/>
    <property type="match status" value="1"/>
</dbReference>
<dbReference type="PANTHER" id="PTHR43655">
    <property type="entry name" value="ATP-DEPENDENT PROTEASE"/>
    <property type="match status" value="1"/>
</dbReference>
<keyword evidence="9 14" id="KW-0067">ATP-binding</keyword>
<dbReference type="GO" id="GO:0030163">
    <property type="term" value="P:protein catabolic process"/>
    <property type="evidence" value="ECO:0007669"/>
    <property type="project" value="UniProtKB-UniRule"/>
</dbReference>
<dbReference type="InterPro" id="IPR037219">
    <property type="entry name" value="Peptidase_M41-like"/>
</dbReference>
<evidence type="ECO:0000256" key="7">
    <source>
        <dbReference type="ARBA" id="ARBA00022801"/>
    </source>
</evidence>
<evidence type="ECO:0000256" key="2">
    <source>
        <dbReference type="ARBA" id="ARBA00010044"/>
    </source>
</evidence>
<gene>
    <name evidence="14" type="primary">ftsH</name>
    <name evidence="17" type="ORF">B9N62_01250</name>
</gene>
<dbReference type="InterPro" id="IPR000642">
    <property type="entry name" value="Peptidase_M41"/>
</dbReference>
<evidence type="ECO:0000256" key="14">
    <source>
        <dbReference type="HAMAP-Rule" id="MF_01458"/>
    </source>
</evidence>
<dbReference type="GO" id="GO:0004176">
    <property type="term" value="F:ATP-dependent peptidase activity"/>
    <property type="evidence" value="ECO:0007669"/>
    <property type="project" value="InterPro"/>
</dbReference>
<dbReference type="Pfam" id="PF01434">
    <property type="entry name" value="Peptidase_M41"/>
    <property type="match status" value="1"/>
</dbReference>
<keyword evidence="17" id="KW-0131">Cell cycle</keyword>
<evidence type="ECO:0000256" key="3">
    <source>
        <dbReference type="ARBA" id="ARBA00022670"/>
    </source>
</evidence>
<comment type="similarity">
    <text evidence="13 14">In the central section; belongs to the AAA ATPase family.</text>
</comment>
<dbReference type="InterPro" id="IPR003959">
    <property type="entry name" value="ATPase_AAA_core"/>
</dbReference>
<dbReference type="EC" id="3.4.24.-" evidence="14"/>
<dbReference type="InterPro" id="IPR011546">
    <property type="entry name" value="Pept_M41_FtsH_extracell"/>
</dbReference>
<keyword evidence="6 14" id="KW-0547">Nucleotide-binding</keyword>
<evidence type="ECO:0000313" key="18">
    <source>
        <dbReference type="Proteomes" id="UP000195967"/>
    </source>
</evidence>
<comment type="subcellular location">
    <subcellularLocation>
        <location evidence="14">Cell membrane</location>
        <topology evidence="14">Multi-pass membrane protein</topology>
        <orientation evidence="14">Cytoplasmic side</orientation>
    </subcellularLocation>
    <subcellularLocation>
        <location evidence="1">Membrane</location>
    </subcellularLocation>
</comment>
<feature type="binding site" evidence="14">
    <location>
        <position position="516"/>
    </location>
    <ligand>
        <name>Zn(2+)</name>
        <dbReference type="ChEBI" id="CHEBI:29105"/>
        <note>catalytic</note>
    </ligand>
</feature>
<evidence type="ECO:0000256" key="13">
    <source>
        <dbReference type="ARBA" id="ARBA00061570"/>
    </source>
</evidence>
<dbReference type="Pfam" id="PF00004">
    <property type="entry name" value="AAA"/>
    <property type="match status" value="1"/>
</dbReference>
<dbReference type="Pfam" id="PF17862">
    <property type="entry name" value="AAA_lid_3"/>
    <property type="match status" value="1"/>
</dbReference>
<dbReference type="SMART" id="SM00382">
    <property type="entry name" value="AAA"/>
    <property type="match status" value="1"/>
</dbReference>
<keyword evidence="11 14" id="KW-0482">Metalloprotease</keyword>
<dbReference type="GO" id="GO:0005886">
    <property type="term" value="C:plasma membrane"/>
    <property type="evidence" value="ECO:0007669"/>
    <property type="project" value="UniProtKB-SubCell"/>
</dbReference>
<dbReference type="GO" id="GO:0006508">
    <property type="term" value="P:proteolysis"/>
    <property type="evidence" value="ECO:0007669"/>
    <property type="project" value="UniProtKB-KW"/>
</dbReference>
<dbReference type="RefSeq" id="WP_087584015.1">
    <property type="nucleotide sequence ID" value="NZ_CABMKR010000001.1"/>
</dbReference>
<dbReference type="Gene3D" id="3.40.50.300">
    <property type="entry name" value="P-loop containing nucleotide triphosphate hydrolases"/>
    <property type="match status" value="1"/>
</dbReference>
<evidence type="ECO:0000256" key="1">
    <source>
        <dbReference type="ARBA" id="ARBA00004370"/>
    </source>
</evidence>
<evidence type="ECO:0000256" key="5">
    <source>
        <dbReference type="ARBA" id="ARBA00022723"/>
    </source>
</evidence>
<dbReference type="SUPFAM" id="SSF140990">
    <property type="entry name" value="FtsH protease domain-like"/>
    <property type="match status" value="1"/>
</dbReference>
<dbReference type="GO" id="GO:0008270">
    <property type="term" value="F:zinc ion binding"/>
    <property type="evidence" value="ECO:0007669"/>
    <property type="project" value="UniProtKB-UniRule"/>
</dbReference>
<evidence type="ECO:0000256" key="6">
    <source>
        <dbReference type="ARBA" id="ARBA00022741"/>
    </source>
</evidence>
<dbReference type="InterPro" id="IPR003593">
    <property type="entry name" value="AAA+_ATPase"/>
</dbReference>
<dbReference type="Gene3D" id="1.20.58.760">
    <property type="entry name" value="Peptidase M41"/>
    <property type="match status" value="1"/>
</dbReference>
<comment type="function">
    <text evidence="14">Acts as a processive, ATP-dependent zinc metallopeptidase for both cytoplasmic and membrane proteins. Plays a role in the quality control of integral membrane proteins.</text>
</comment>
<keyword evidence="5 14" id="KW-0479">Metal-binding</keyword>
<dbReference type="Gene3D" id="3.30.720.210">
    <property type="match status" value="1"/>
</dbReference>
<dbReference type="InterPro" id="IPR027417">
    <property type="entry name" value="P-loop_NTPase"/>
</dbReference>